<reference evidence="1 2" key="1">
    <citation type="journal article" date="2013" name="Front. Plant Sci.">
        <title>The Reference Genome of the Halophytic Plant Eutrema salsugineum.</title>
        <authorList>
            <person name="Yang R."/>
            <person name="Jarvis D.E."/>
            <person name="Chen H."/>
            <person name="Beilstein M.A."/>
            <person name="Grimwood J."/>
            <person name="Jenkins J."/>
            <person name="Shu S."/>
            <person name="Prochnik S."/>
            <person name="Xin M."/>
            <person name="Ma C."/>
            <person name="Schmutz J."/>
            <person name="Wing R.A."/>
            <person name="Mitchell-Olds T."/>
            <person name="Schumaker K.S."/>
            <person name="Wang X."/>
        </authorList>
    </citation>
    <scope>NUCLEOTIDE SEQUENCE [LARGE SCALE GENOMIC DNA]</scope>
</reference>
<feature type="non-terminal residue" evidence="1">
    <location>
        <position position="38"/>
    </location>
</feature>
<sequence length="38" mass="4311">RKINVQELLEQLPGSRIKLLQQISLCPSLPQITGFCVF</sequence>
<dbReference type="Gramene" id="ESQ31833">
    <property type="protein sequence ID" value="ESQ31833"/>
    <property type="gene ID" value="EUTSA_v100055270mg"/>
</dbReference>
<keyword evidence="2" id="KW-1185">Reference proteome</keyword>
<feature type="non-terminal residue" evidence="1">
    <location>
        <position position="1"/>
    </location>
</feature>
<gene>
    <name evidence="1" type="ORF">EUTSA_v100055270mg</name>
</gene>
<dbReference type="EMBL" id="KI517748">
    <property type="protein sequence ID" value="ESQ31833.1"/>
    <property type="molecule type" value="Genomic_DNA"/>
</dbReference>
<protein>
    <submittedName>
        <fullName evidence="1">Uncharacterized protein</fullName>
    </submittedName>
</protein>
<evidence type="ECO:0000313" key="2">
    <source>
        <dbReference type="Proteomes" id="UP000030689"/>
    </source>
</evidence>
<name>V4KWT3_EUTSA</name>
<dbReference type="Proteomes" id="UP000030689">
    <property type="component" value="Unassembled WGS sequence"/>
</dbReference>
<dbReference type="AlphaFoldDB" id="V4KWT3"/>
<accession>V4KWT3</accession>
<proteinExistence type="predicted"/>
<organism evidence="1 2">
    <name type="scientific">Eutrema salsugineum</name>
    <name type="common">Saltwater cress</name>
    <name type="synonym">Sisymbrium salsugineum</name>
    <dbReference type="NCBI Taxonomy" id="72664"/>
    <lineage>
        <taxon>Eukaryota</taxon>
        <taxon>Viridiplantae</taxon>
        <taxon>Streptophyta</taxon>
        <taxon>Embryophyta</taxon>
        <taxon>Tracheophyta</taxon>
        <taxon>Spermatophyta</taxon>
        <taxon>Magnoliopsida</taxon>
        <taxon>eudicotyledons</taxon>
        <taxon>Gunneridae</taxon>
        <taxon>Pentapetalae</taxon>
        <taxon>rosids</taxon>
        <taxon>malvids</taxon>
        <taxon>Brassicales</taxon>
        <taxon>Brassicaceae</taxon>
        <taxon>Eutremeae</taxon>
        <taxon>Eutrema</taxon>
    </lineage>
</organism>
<evidence type="ECO:0000313" key="1">
    <source>
        <dbReference type="EMBL" id="ESQ31833.1"/>
    </source>
</evidence>
<dbReference type="KEGG" id="eus:EUTSA_v100055270m"/>